<evidence type="ECO:0000256" key="1">
    <source>
        <dbReference type="ARBA" id="ARBA00004651"/>
    </source>
</evidence>
<evidence type="ECO:0000256" key="6">
    <source>
        <dbReference type="SAM" id="Phobius"/>
    </source>
</evidence>
<dbReference type="GO" id="GO:0005886">
    <property type="term" value="C:plasma membrane"/>
    <property type="evidence" value="ECO:0007669"/>
    <property type="project" value="UniProtKB-SubCell"/>
</dbReference>
<dbReference type="STRING" id="320771.Cflav_PD5435"/>
<feature type="transmembrane region" description="Helical" evidence="6">
    <location>
        <begin position="267"/>
        <end position="287"/>
    </location>
</feature>
<organism evidence="7 8">
    <name type="scientific">Pedosphaera parvula (strain Ellin514)</name>
    <dbReference type="NCBI Taxonomy" id="320771"/>
    <lineage>
        <taxon>Bacteria</taxon>
        <taxon>Pseudomonadati</taxon>
        <taxon>Verrucomicrobiota</taxon>
        <taxon>Pedosphaerae</taxon>
        <taxon>Pedosphaerales</taxon>
        <taxon>Pedosphaeraceae</taxon>
        <taxon>Pedosphaera</taxon>
    </lineage>
</organism>
<dbReference type="Proteomes" id="UP000003688">
    <property type="component" value="Unassembled WGS sequence"/>
</dbReference>
<dbReference type="InterPro" id="IPR001851">
    <property type="entry name" value="ABC_transp_permease"/>
</dbReference>
<comment type="subcellular location">
    <subcellularLocation>
        <location evidence="1">Cell membrane</location>
        <topology evidence="1">Multi-pass membrane protein</topology>
    </subcellularLocation>
</comment>
<feature type="transmembrane region" description="Helical" evidence="6">
    <location>
        <begin position="132"/>
        <end position="155"/>
    </location>
</feature>
<keyword evidence="7" id="KW-0378">Hydrolase</keyword>
<evidence type="ECO:0000256" key="3">
    <source>
        <dbReference type="ARBA" id="ARBA00022692"/>
    </source>
</evidence>
<keyword evidence="3 6" id="KW-0812">Transmembrane</keyword>
<proteinExistence type="predicted"/>
<accession>B9XBB5</accession>
<name>B9XBB5_PEDPL</name>
<dbReference type="AlphaFoldDB" id="B9XBB5"/>
<feature type="transmembrane region" description="Helical" evidence="6">
    <location>
        <begin position="20"/>
        <end position="53"/>
    </location>
</feature>
<dbReference type="Pfam" id="PF02653">
    <property type="entry name" value="BPD_transp_2"/>
    <property type="match status" value="1"/>
</dbReference>
<feature type="transmembrane region" description="Helical" evidence="6">
    <location>
        <begin position="187"/>
        <end position="207"/>
    </location>
</feature>
<dbReference type="EC" id="3.6.3.17" evidence="7"/>
<dbReference type="NCBIfam" id="NF008630">
    <property type="entry name" value="PRK11618.1"/>
    <property type="match status" value="1"/>
</dbReference>
<keyword evidence="4 6" id="KW-1133">Transmembrane helix</keyword>
<evidence type="ECO:0000313" key="8">
    <source>
        <dbReference type="Proteomes" id="UP000003688"/>
    </source>
</evidence>
<keyword evidence="5 6" id="KW-0472">Membrane</keyword>
<dbReference type="CDD" id="cd06579">
    <property type="entry name" value="TM_PBP1_transp_AraH_like"/>
    <property type="match status" value="1"/>
</dbReference>
<dbReference type="GO" id="GO:0022857">
    <property type="term" value="F:transmembrane transporter activity"/>
    <property type="evidence" value="ECO:0007669"/>
    <property type="project" value="InterPro"/>
</dbReference>
<reference evidence="7 8" key="1">
    <citation type="journal article" date="2011" name="J. Bacteriol.">
        <title>Genome sequence of 'Pedosphaera parvula' Ellin514, an aerobic Verrucomicrobial isolate from pasture soil.</title>
        <authorList>
            <person name="Kant R."/>
            <person name="van Passel M.W."/>
            <person name="Sangwan P."/>
            <person name="Palva A."/>
            <person name="Lucas S."/>
            <person name="Copeland A."/>
            <person name="Lapidus A."/>
            <person name="Glavina Del Rio T."/>
            <person name="Dalin E."/>
            <person name="Tice H."/>
            <person name="Bruce D."/>
            <person name="Goodwin L."/>
            <person name="Pitluck S."/>
            <person name="Chertkov O."/>
            <person name="Larimer F.W."/>
            <person name="Land M.L."/>
            <person name="Hauser L."/>
            <person name="Brettin T.S."/>
            <person name="Detter J.C."/>
            <person name="Han S."/>
            <person name="de Vos W.M."/>
            <person name="Janssen P.H."/>
            <person name="Smidt H."/>
        </authorList>
    </citation>
    <scope>NUCLEOTIDE SEQUENCE [LARGE SCALE GENOMIC DNA]</scope>
    <source>
        <strain evidence="7 8">Ellin514</strain>
    </source>
</reference>
<feature type="transmembrane region" description="Helical" evidence="6">
    <location>
        <begin position="219"/>
        <end position="236"/>
    </location>
</feature>
<evidence type="ECO:0000256" key="4">
    <source>
        <dbReference type="ARBA" id="ARBA00022989"/>
    </source>
</evidence>
<keyword evidence="2" id="KW-1003">Cell membrane</keyword>
<protein>
    <submittedName>
        <fullName evidence="7">Monosaccharide-transporting ATPase</fullName>
        <ecNumber evidence="7">3.6.3.17</ecNumber>
    </submittedName>
</protein>
<evidence type="ECO:0000256" key="2">
    <source>
        <dbReference type="ARBA" id="ARBA00022475"/>
    </source>
</evidence>
<dbReference type="PANTHER" id="PTHR32196:SF63">
    <property type="entry name" value="INNER MEMBRANE ABC TRANSPORTER PERMEASE PROTEIN YJFF"/>
    <property type="match status" value="1"/>
</dbReference>
<dbReference type="GO" id="GO:0016787">
    <property type="term" value="F:hydrolase activity"/>
    <property type="evidence" value="ECO:0007669"/>
    <property type="project" value="UniProtKB-KW"/>
</dbReference>
<feature type="transmembrane region" description="Helical" evidence="6">
    <location>
        <begin position="65"/>
        <end position="85"/>
    </location>
</feature>
<sequence>MYEGFFSGRVVGNLFGDNASLGIAAVGMTLVILSGGIDLSVGSVLAFSTVFIATLVQQKGVNPMIAIGLALMVGTALGAFMGFLINRYDLPPFLVTLGGMFLARGMGFVISKESLGIENPLYNKLTDFLVPLGGKASLSVPALIFLAIFLVGILVTHYTPYGRNVYALGGSEPSARLMGVPIGTTKVAVYAISGFCSALAGAVMTIFTGSGNPTLGVGFELDVIASVVIGGTLLTGGVGSQLGTLAGVLIFGTINTALTFDGRLNSYWLRIAIGGLLLAFILFQRFLTRTSALAR</sequence>
<evidence type="ECO:0000313" key="7">
    <source>
        <dbReference type="EMBL" id="EEF62800.1"/>
    </source>
</evidence>
<evidence type="ECO:0000256" key="5">
    <source>
        <dbReference type="ARBA" id="ARBA00023136"/>
    </source>
</evidence>
<gene>
    <name evidence="7" type="ORF">Cflav_PD5435</name>
</gene>
<dbReference type="PANTHER" id="PTHR32196">
    <property type="entry name" value="ABC TRANSPORTER PERMEASE PROTEIN YPHD-RELATED-RELATED"/>
    <property type="match status" value="1"/>
</dbReference>
<keyword evidence="8" id="KW-1185">Reference proteome</keyword>
<dbReference type="EMBL" id="ABOX02000003">
    <property type="protein sequence ID" value="EEF62800.1"/>
    <property type="molecule type" value="Genomic_DNA"/>
</dbReference>
<comment type="caution">
    <text evidence="7">The sequence shown here is derived from an EMBL/GenBank/DDBJ whole genome shotgun (WGS) entry which is preliminary data.</text>
</comment>